<sequence>MKMGGGAQIRVKLYRVPPEKDTWESAEGVPCTSVQQIPMANKDGVQTRAVTEKLKLPNSAWHGRSGGEGGWGRGTSVRRDGGERNRLGVPVVVMMEDGGEAQVPNGALLYLRADPAPCTTPPNTAGESEQGPVIWIAPVPIRSLASHASSFLEATPSEECSQKLWSIEELRGRSGSWKRGWWYQEAKWQIKMEMEIEFDSFSSRSTGGAVAGTAAQELAAVVLFMGVIGMAPNRFTEKADIGEKVAEENGGSKLRKETEPAGETVLV</sequence>
<accession>A0A9W9DNG7</accession>
<feature type="region of interest" description="Disordered" evidence="1">
    <location>
        <begin position="246"/>
        <end position="267"/>
    </location>
</feature>
<protein>
    <submittedName>
        <fullName evidence="2">Uncharacterized protein</fullName>
    </submittedName>
</protein>
<feature type="region of interest" description="Disordered" evidence="1">
    <location>
        <begin position="58"/>
        <end position="83"/>
    </location>
</feature>
<gene>
    <name evidence="2" type="ORF">C8J55DRAFT_489830</name>
</gene>
<evidence type="ECO:0000256" key="1">
    <source>
        <dbReference type="SAM" id="MobiDB-lite"/>
    </source>
</evidence>
<reference evidence="2" key="1">
    <citation type="submission" date="2022-08" db="EMBL/GenBank/DDBJ databases">
        <authorList>
            <consortium name="DOE Joint Genome Institute"/>
            <person name="Min B."/>
            <person name="Riley R."/>
            <person name="Sierra-Patev S."/>
            <person name="Naranjo-Ortiz M."/>
            <person name="Looney B."/>
            <person name="Konkel Z."/>
            <person name="Slot J.C."/>
            <person name="Sakamoto Y."/>
            <person name="Steenwyk J.L."/>
            <person name="Rokas A."/>
            <person name="Carro J."/>
            <person name="Camarero S."/>
            <person name="Ferreira P."/>
            <person name="Molpeceres G."/>
            <person name="Ruiz-Duenas F.J."/>
            <person name="Serrano A."/>
            <person name="Henrissat B."/>
            <person name="Drula E."/>
            <person name="Hughes K.W."/>
            <person name="Mata J.L."/>
            <person name="Ishikawa N.K."/>
            <person name="Vargas-Isla R."/>
            <person name="Ushijima S."/>
            <person name="Smith C.A."/>
            <person name="Ahrendt S."/>
            <person name="Andreopoulos W."/>
            <person name="He G."/>
            <person name="Labutti K."/>
            <person name="Lipzen A."/>
            <person name="Ng V."/>
            <person name="Sandor L."/>
            <person name="Barry K."/>
            <person name="Martinez A.T."/>
            <person name="Xiao Y."/>
            <person name="Gibbons J.G."/>
            <person name="Terashima K."/>
            <person name="Hibbett D.S."/>
            <person name="Grigoriev I.V."/>
        </authorList>
    </citation>
    <scope>NUCLEOTIDE SEQUENCE</scope>
    <source>
        <strain evidence="2">Sp2 HRB7682 ss15</strain>
    </source>
</reference>
<name>A0A9W9DNG7_9AGAR</name>
<reference evidence="2" key="2">
    <citation type="journal article" date="2023" name="Proc. Natl. Acad. Sci. U.S.A.">
        <title>A global phylogenomic analysis of the shiitake genus Lentinula.</title>
        <authorList>
            <person name="Sierra-Patev S."/>
            <person name="Min B."/>
            <person name="Naranjo-Ortiz M."/>
            <person name="Looney B."/>
            <person name="Konkel Z."/>
            <person name="Slot J.C."/>
            <person name="Sakamoto Y."/>
            <person name="Steenwyk J.L."/>
            <person name="Rokas A."/>
            <person name="Carro J."/>
            <person name="Camarero S."/>
            <person name="Ferreira P."/>
            <person name="Molpeceres G."/>
            <person name="Ruiz-Duenas F.J."/>
            <person name="Serrano A."/>
            <person name="Henrissat B."/>
            <person name="Drula E."/>
            <person name="Hughes K.W."/>
            <person name="Mata J.L."/>
            <person name="Ishikawa N.K."/>
            <person name="Vargas-Isla R."/>
            <person name="Ushijima S."/>
            <person name="Smith C.A."/>
            <person name="Donoghue J."/>
            <person name="Ahrendt S."/>
            <person name="Andreopoulos W."/>
            <person name="He G."/>
            <person name="LaButti K."/>
            <person name="Lipzen A."/>
            <person name="Ng V."/>
            <person name="Riley R."/>
            <person name="Sandor L."/>
            <person name="Barry K."/>
            <person name="Martinez A.T."/>
            <person name="Xiao Y."/>
            <person name="Gibbons J.G."/>
            <person name="Terashima K."/>
            <person name="Grigoriev I.V."/>
            <person name="Hibbett D."/>
        </authorList>
    </citation>
    <scope>NUCLEOTIDE SEQUENCE</scope>
    <source>
        <strain evidence="2">Sp2 HRB7682 ss15</strain>
    </source>
</reference>
<dbReference type="EMBL" id="JANVFS010000018">
    <property type="protein sequence ID" value="KAJ4477866.1"/>
    <property type="molecule type" value="Genomic_DNA"/>
</dbReference>
<organism evidence="2 3">
    <name type="scientific">Lentinula lateritia</name>
    <dbReference type="NCBI Taxonomy" id="40482"/>
    <lineage>
        <taxon>Eukaryota</taxon>
        <taxon>Fungi</taxon>
        <taxon>Dikarya</taxon>
        <taxon>Basidiomycota</taxon>
        <taxon>Agaricomycotina</taxon>
        <taxon>Agaricomycetes</taxon>
        <taxon>Agaricomycetidae</taxon>
        <taxon>Agaricales</taxon>
        <taxon>Marasmiineae</taxon>
        <taxon>Omphalotaceae</taxon>
        <taxon>Lentinula</taxon>
    </lineage>
</organism>
<dbReference type="AlphaFoldDB" id="A0A9W9DNG7"/>
<feature type="compositionally biased region" description="Gly residues" evidence="1">
    <location>
        <begin position="64"/>
        <end position="73"/>
    </location>
</feature>
<comment type="caution">
    <text evidence="2">The sequence shown here is derived from an EMBL/GenBank/DDBJ whole genome shotgun (WGS) entry which is preliminary data.</text>
</comment>
<dbReference type="Proteomes" id="UP001150238">
    <property type="component" value="Unassembled WGS sequence"/>
</dbReference>
<proteinExistence type="predicted"/>
<evidence type="ECO:0000313" key="3">
    <source>
        <dbReference type="Proteomes" id="UP001150238"/>
    </source>
</evidence>
<evidence type="ECO:0000313" key="2">
    <source>
        <dbReference type="EMBL" id="KAJ4477866.1"/>
    </source>
</evidence>